<protein>
    <submittedName>
        <fullName evidence="2">Uncharacterized protein</fullName>
    </submittedName>
</protein>
<dbReference type="Proteomes" id="UP000314294">
    <property type="component" value="Unassembled WGS sequence"/>
</dbReference>
<dbReference type="AlphaFoldDB" id="A0A4Z2FX05"/>
<feature type="region of interest" description="Disordered" evidence="1">
    <location>
        <begin position="19"/>
        <end position="53"/>
    </location>
</feature>
<reference evidence="2 3" key="1">
    <citation type="submission" date="2019-03" db="EMBL/GenBank/DDBJ databases">
        <title>First draft genome of Liparis tanakae, snailfish: a comprehensive survey of snailfish specific genes.</title>
        <authorList>
            <person name="Kim W."/>
            <person name="Song I."/>
            <person name="Jeong J.-H."/>
            <person name="Kim D."/>
            <person name="Kim S."/>
            <person name="Ryu S."/>
            <person name="Song J.Y."/>
            <person name="Lee S.K."/>
        </authorList>
    </citation>
    <scope>NUCLEOTIDE SEQUENCE [LARGE SCALE GENOMIC DNA]</scope>
    <source>
        <tissue evidence="2">Muscle</tissue>
    </source>
</reference>
<proteinExistence type="predicted"/>
<name>A0A4Z2FX05_9TELE</name>
<organism evidence="2 3">
    <name type="scientific">Liparis tanakae</name>
    <name type="common">Tanaka's snailfish</name>
    <dbReference type="NCBI Taxonomy" id="230148"/>
    <lineage>
        <taxon>Eukaryota</taxon>
        <taxon>Metazoa</taxon>
        <taxon>Chordata</taxon>
        <taxon>Craniata</taxon>
        <taxon>Vertebrata</taxon>
        <taxon>Euteleostomi</taxon>
        <taxon>Actinopterygii</taxon>
        <taxon>Neopterygii</taxon>
        <taxon>Teleostei</taxon>
        <taxon>Neoteleostei</taxon>
        <taxon>Acanthomorphata</taxon>
        <taxon>Eupercaria</taxon>
        <taxon>Perciformes</taxon>
        <taxon>Cottioidei</taxon>
        <taxon>Cottales</taxon>
        <taxon>Liparidae</taxon>
        <taxon>Liparis</taxon>
    </lineage>
</organism>
<gene>
    <name evidence="2" type="ORF">EYF80_044330</name>
</gene>
<evidence type="ECO:0000256" key="1">
    <source>
        <dbReference type="SAM" id="MobiDB-lite"/>
    </source>
</evidence>
<comment type="caution">
    <text evidence="2">The sequence shown here is derived from an EMBL/GenBank/DDBJ whole genome shotgun (WGS) entry which is preliminary data.</text>
</comment>
<accession>A0A4Z2FX05</accession>
<sequence length="65" mass="7139">MSFLNLSEARIPLGTLRPSQELRATVRPPPAHQAERGPFVNHSQGKVPQSACGRGRSLSLRMCSR</sequence>
<keyword evidence="3" id="KW-1185">Reference proteome</keyword>
<evidence type="ECO:0000313" key="3">
    <source>
        <dbReference type="Proteomes" id="UP000314294"/>
    </source>
</evidence>
<evidence type="ECO:0000313" key="2">
    <source>
        <dbReference type="EMBL" id="TNN45471.1"/>
    </source>
</evidence>
<dbReference type="EMBL" id="SRLO01000845">
    <property type="protein sequence ID" value="TNN45471.1"/>
    <property type="molecule type" value="Genomic_DNA"/>
</dbReference>